<dbReference type="STRING" id="1210089.GCA_001613165_06537"/>
<dbReference type="PROSITE" id="PS51257">
    <property type="entry name" value="PROKAR_LIPOPROTEIN"/>
    <property type="match status" value="1"/>
</dbReference>
<feature type="transmembrane region" description="Helical" evidence="1">
    <location>
        <begin position="26"/>
        <end position="50"/>
    </location>
</feature>
<keyword evidence="1" id="KW-0812">Transmembrane</keyword>
<organism evidence="2 3">
    <name type="scientific">Nocardia mexicana</name>
    <dbReference type="NCBI Taxonomy" id="279262"/>
    <lineage>
        <taxon>Bacteria</taxon>
        <taxon>Bacillati</taxon>
        <taxon>Actinomycetota</taxon>
        <taxon>Actinomycetes</taxon>
        <taxon>Mycobacteriales</taxon>
        <taxon>Nocardiaceae</taxon>
        <taxon>Nocardia</taxon>
    </lineage>
</organism>
<dbReference type="SUPFAM" id="SSF50939">
    <property type="entry name" value="Sialidases"/>
    <property type="match status" value="1"/>
</dbReference>
<dbReference type="AlphaFoldDB" id="A0A370GQD4"/>
<keyword evidence="1" id="KW-0472">Membrane</keyword>
<gene>
    <name evidence="2" type="ORF">DFR68_11684</name>
</gene>
<proteinExistence type="predicted"/>
<keyword evidence="1" id="KW-1133">Transmembrane helix</keyword>
<accession>A0A370GQD4</accession>
<protein>
    <submittedName>
        <fullName evidence="2">Uncharacterized protein</fullName>
    </submittedName>
</protein>
<reference evidence="2 3" key="1">
    <citation type="submission" date="2018-07" db="EMBL/GenBank/DDBJ databases">
        <title>Genomic Encyclopedia of Type Strains, Phase IV (KMG-IV): sequencing the most valuable type-strain genomes for metagenomic binning, comparative biology and taxonomic classification.</title>
        <authorList>
            <person name="Goeker M."/>
        </authorList>
    </citation>
    <scope>NUCLEOTIDE SEQUENCE [LARGE SCALE GENOMIC DNA]</scope>
    <source>
        <strain evidence="2 3">DSM 44952</strain>
    </source>
</reference>
<dbReference type="EMBL" id="QQAZ01000016">
    <property type="protein sequence ID" value="RDI44694.1"/>
    <property type="molecule type" value="Genomic_DNA"/>
</dbReference>
<keyword evidence="3" id="KW-1185">Reference proteome</keyword>
<evidence type="ECO:0000313" key="2">
    <source>
        <dbReference type="EMBL" id="RDI44694.1"/>
    </source>
</evidence>
<dbReference type="OrthoDB" id="4894058at2"/>
<sequence>MNRVILLGGVTAVAVGACWLLLGPTAGGIAIGVVASVGATMVFPQVVNVLRGRRLVSAPGDAPLAAGAAFLVVTCTLTFAIVYFMQPRNIGIQHYRNQSLTDESGRVQMFAVAYDGRRFLAVGSAAPRANGGGRYQDAALWESADGWSWSRLPHDIPLLGGVAVTGGSARRQMGDVIATSDGFLIFGFDTVPDGKLHGQTWKLPRNSRAIQRAEGVKLPAADWFSGYSRHDDTEILLGGAGGNSVVWRRVAGGEWSHSILGLSRAVDASSVRYVNGDWVIAGSDRSSDPDFRPQHSDDANRYRRDGAIWMSGDGLQWRKAVGFAGVHGRQNVGEVAYVRGMWIAVGSDDSADPRSNDGAIWASDNGRSWRRVQERSLAGVPEWQQMDGLVEQDDHLLVVGTASPELGEKSPNAESVAAERLWENGVWRLDLPPRKGVRSWSNTWHRLVTWLG</sequence>
<evidence type="ECO:0000256" key="1">
    <source>
        <dbReference type="SAM" id="Phobius"/>
    </source>
</evidence>
<name>A0A370GQD4_9NOCA</name>
<dbReference type="RefSeq" id="WP_068028691.1">
    <property type="nucleotide sequence ID" value="NZ_QQAZ01000016.1"/>
</dbReference>
<dbReference type="InterPro" id="IPR036278">
    <property type="entry name" value="Sialidase_sf"/>
</dbReference>
<dbReference type="Proteomes" id="UP000255355">
    <property type="component" value="Unassembled WGS sequence"/>
</dbReference>
<evidence type="ECO:0000313" key="3">
    <source>
        <dbReference type="Proteomes" id="UP000255355"/>
    </source>
</evidence>
<comment type="caution">
    <text evidence="2">The sequence shown here is derived from an EMBL/GenBank/DDBJ whole genome shotgun (WGS) entry which is preliminary data.</text>
</comment>
<feature type="transmembrane region" description="Helical" evidence="1">
    <location>
        <begin position="62"/>
        <end position="85"/>
    </location>
</feature>